<accession>A0A4R3LBE4</accession>
<keyword evidence="2" id="KW-1185">Reference proteome</keyword>
<gene>
    <name evidence="1" type="ORF">EDD58_101254</name>
</gene>
<dbReference type="AlphaFoldDB" id="A0A4R3LBE4"/>
<sequence>MDAHVSLEVLEKFKKSLTQFNKGLSEEAQKMQWVLNKVYEQLQQKHNELSFSRAGKGEKKEEMSKWLLKMNRAPYIENPDWQSIEEHLAKMNGQDVSMVLLRRKAKGELVIHGGNIIDNEKIFYVNYWYELTDQLFDEEEEEGIEEFYPSDTYFELVDGTKKEGKEYSITISQLSVMPENVCVSWDYMIKAVKYFFDQDASLNPDQIWREFDM</sequence>
<dbReference type="OrthoDB" id="2988984at2"/>
<organism evidence="1 2">
    <name type="scientific">Hazenella coriacea</name>
    <dbReference type="NCBI Taxonomy" id="1179467"/>
    <lineage>
        <taxon>Bacteria</taxon>
        <taxon>Bacillati</taxon>
        <taxon>Bacillota</taxon>
        <taxon>Bacilli</taxon>
        <taxon>Bacillales</taxon>
        <taxon>Thermoactinomycetaceae</taxon>
        <taxon>Hazenella</taxon>
    </lineage>
</organism>
<comment type="caution">
    <text evidence="1">The sequence shown here is derived from an EMBL/GenBank/DDBJ whole genome shotgun (WGS) entry which is preliminary data.</text>
</comment>
<dbReference type="EMBL" id="SMAG01000001">
    <property type="protein sequence ID" value="TCS96618.1"/>
    <property type="molecule type" value="Genomic_DNA"/>
</dbReference>
<protein>
    <submittedName>
        <fullName evidence="1">Uncharacterized protein</fullName>
    </submittedName>
</protein>
<reference evidence="1 2" key="1">
    <citation type="submission" date="2019-03" db="EMBL/GenBank/DDBJ databases">
        <title>Genomic Encyclopedia of Type Strains, Phase IV (KMG-IV): sequencing the most valuable type-strain genomes for metagenomic binning, comparative biology and taxonomic classification.</title>
        <authorList>
            <person name="Goeker M."/>
        </authorList>
    </citation>
    <scope>NUCLEOTIDE SEQUENCE [LARGE SCALE GENOMIC DNA]</scope>
    <source>
        <strain evidence="1 2">DSM 45707</strain>
    </source>
</reference>
<proteinExistence type="predicted"/>
<name>A0A4R3LBE4_9BACL</name>
<evidence type="ECO:0000313" key="2">
    <source>
        <dbReference type="Proteomes" id="UP000294937"/>
    </source>
</evidence>
<evidence type="ECO:0000313" key="1">
    <source>
        <dbReference type="EMBL" id="TCS96618.1"/>
    </source>
</evidence>
<dbReference type="RefSeq" id="WP_131923019.1">
    <property type="nucleotide sequence ID" value="NZ_SMAG01000001.1"/>
</dbReference>
<dbReference type="Proteomes" id="UP000294937">
    <property type="component" value="Unassembled WGS sequence"/>
</dbReference>